<accession>A0A9P3LWM9</accession>
<feature type="chain" id="PRO_5040321113" evidence="2">
    <location>
        <begin position="19"/>
        <end position="206"/>
    </location>
</feature>
<dbReference type="OrthoDB" id="2430862at2759"/>
<organism evidence="3 4">
    <name type="scientific">Entomortierella parvispora</name>
    <dbReference type="NCBI Taxonomy" id="205924"/>
    <lineage>
        <taxon>Eukaryota</taxon>
        <taxon>Fungi</taxon>
        <taxon>Fungi incertae sedis</taxon>
        <taxon>Mucoromycota</taxon>
        <taxon>Mortierellomycotina</taxon>
        <taxon>Mortierellomycetes</taxon>
        <taxon>Mortierellales</taxon>
        <taxon>Mortierellaceae</taxon>
        <taxon>Entomortierella</taxon>
    </lineage>
</organism>
<sequence length="206" mass="19826">MQFKSLFGLATIVAAVSAQTTSTAPTPTSSSSPSTSTATSTSPAQPFESNPCSVCTLSSFTHESSCASLSAPDQALLGSVFANSTVSITNLIVAVNSTAVKNCICHWAAGTFLPTGAAAGCTVAGTSGTPAACNATQIELATQQMAPLSGVIHCDAVVSSNTGASPPASGAAGSGNAGSVVGMSDFAGAVVVVATAALGLGAMVGF</sequence>
<dbReference type="AlphaFoldDB" id="A0A9P3LWM9"/>
<evidence type="ECO:0000256" key="1">
    <source>
        <dbReference type="SAM" id="MobiDB-lite"/>
    </source>
</evidence>
<reference evidence="3" key="1">
    <citation type="submission" date="2021-11" db="EMBL/GenBank/DDBJ databases">
        <authorList>
            <person name="Herlambang A."/>
            <person name="Guo Y."/>
            <person name="Takashima Y."/>
            <person name="Nishizawa T."/>
        </authorList>
    </citation>
    <scope>NUCLEOTIDE SEQUENCE</scope>
    <source>
        <strain evidence="3">E1425</strain>
    </source>
</reference>
<reference evidence="3" key="2">
    <citation type="journal article" date="2022" name="Microbiol. Resour. Announc.">
        <title>Whole-Genome Sequence of Entomortierella parvispora E1425, a Mucoromycotan Fungus Associated with Burkholderiaceae-Related Endosymbiotic Bacteria.</title>
        <authorList>
            <person name="Herlambang A."/>
            <person name="Guo Y."/>
            <person name="Takashima Y."/>
            <person name="Narisawa K."/>
            <person name="Ohta H."/>
            <person name="Nishizawa T."/>
        </authorList>
    </citation>
    <scope>NUCLEOTIDE SEQUENCE</scope>
    <source>
        <strain evidence="3">E1425</strain>
    </source>
</reference>
<keyword evidence="2" id="KW-0732">Signal</keyword>
<proteinExistence type="predicted"/>
<feature type="signal peptide" evidence="2">
    <location>
        <begin position="1"/>
        <end position="18"/>
    </location>
</feature>
<gene>
    <name evidence="3" type="ORF">EMPS_05582</name>
</gene>
<name>A0A9P3LWM9_9FUNG</name>
<comment type="caution">
    <text evidence="3">The sequence shown here is derived from an EMBL/GenBank/DDBJ whole genome shotgun (WGS) entry which is preliminary data.</text>
</comment>
<evidence type="ECO:0000256" key="2">
    <source>
        <dbReference type="SAM" id="SignalP"/>
    </source>
</evidence>
<dbReference type="Proteomes" id="UP000827284">
    <property type="component" value="Unassembled WGS sequence"/>
</dbReference>
<evidence type="ECO:0000313" key="3">
    <source>
        <dbReference type="EMBL" id="GJJ73224.1"/>
    </source>
</evidence>
<feature type="compositionally biased region" description="Low complexity" evidence="1">
    <location>
        <begin position="22"/>
        <end position="46"/>
    </location>
</feature>
<feature type="region of interest" description="Disordered" evidence="1">
    <location>
        <begin position="22"/>
        <end position="50"/>
    </location>
</feature>
<keyword evidence="4" id="KW-1185">Reference proteome</keyword>
<evidence type="ECO:0000313" key="4">
    <source>
        <dbReference type="Proteomes" id="UP000827284"/>
    </source>
</evidence>
<protein>
    <submittedName>
        <fullName evidence="3">Uncharacterized protein</fullName>
    </submittedName>
</protein>
<dbReference type="EMBL" id="BQFW01000007">
    <property type="protein sequence ID" value="GJJ73224.1"/>
    <property type="molecule type" value="Genomic_DNA"/>
</dbReference>